<protein>
    <recommendedName>
        <fullName evidence="5">Damage-inducible protein DinB</fullName>
    </recommendedName>
</protein>
<comment type="caution">
    <text evidence="3">The sequence shown here is derived from an EMBL/GenBank/DDBJ whole genome shotgun (WGS) entry which is preliminary data.</text>
</comment>
<dbReference type="RefSeq" id="WP_345071404.1">
    <property type="nucleotide sequence ID" value="NZ_BAABDJ010000007.1"/>
</dbReference>
<evidence type="ECO:0000256" key="1">
    <source>
        <dbReference type="ARBA" id="ARBA00008635"/>
    </source>
</evidence>
<keyword evidence="2" id="KW-0479">Metal-binding</keyword>
<sequence length="179" mass="19580">MTIAPVAPLVSALLSELDREIELTRRVLERLPETAFDWQPHVRSYTAGQLASHLVDILAWVAPTFAYPEYNMATDGAEGSVPAATRAELLARLTTHGAAARQALAAATPADLAAVWTFRNGEQIVLQQPRAEVVRESFLSHFIHHRAQLTVYLRLLEVPVPALYGPTADEPQGREAVPA</sequence>
<proteinExistence type="inferred from homology"/>
<evidence type="ECO:0008006" key="5">
    <source>
        <dbReference type="Google" id="ProtNLM"/>
    </source>
</evidence>
<dbReference type="Gene3D" id="1.20.120.450">
    <property type="entry name" value="dinb family like domain"/>
    <property type="match status" value="1"/>
</dbReference>
<evidence type="ECO:0000313" key="4">
    <source>
        <dbReference type="Proteomes" id="UP001500567"/>
    </source>
</evidence>
<name>A0ABP7RQF4_9BACT</name>
<accession>A0ABP7RQF4</accession>
<dbReference type="EMBL" id="BAABDJ010000007">
    <property type="protein sequence ID" value="GAA4000823.1"/>
    <property type="molecule type" value="Genomic_DNA"/>
</dbReference>
<reference evidence="4" key="1">
    <citation type="journal article" date="2019" name="Int. J. Syst. Evol. Microbiol.">
        <title>The Global Catalogue of Microorganisms (GCM) 10K type strain sequencing project: providing services to taxonomists for standard genome sequencing and annotation.</title>
        <authorList>
            <consortium name="The Broad Institute Genomics Platform"/>
            <consortium name="The Broad Institute Genome Sequencing Center for Infectious Disease"/>
            <person name="Wu L."/>
            <person name="Ma J."/>
        </authorList>
    </citation>
    <scope>NUCLEOTIDE SEQUENCE [LARGE SCALE GENOMIC DNA]</scope>
    <source>
        <strain evidence="4">JCM 17224</strain>
    </source>
</reference>
<evidence type="ECO:0000313" key="3">
    <source>
        <dbReference type="EMBL" id="GAA4000823.1"/>
    </source>
</evidence>
<evidence type="ECO:0000256" key="2">
    <source>
        <dbReference type="ARBA" id="ARBA00022723"/>
    </source>
</evidence>
<organism evidence="3 4">
    <name type="scientific">Hymenobacter fastidiosus</name>
    <dbReference type="NCBI Taxonomy" id="486264"/>
    <lineage>
        <taxon>Bacteria</taxon>
        <taxon>Pseudomonadati</taxon>
        <taxon>Bacteroidota</taxon>
        <taxon>Cytophagia</taxon>
        <taxon>Cytophagales</taxon>
        <taxon>Hymenobacteraceae</taxon>
        <taxon>Hymenobacter</taxon>
    </lineage>
</organism>
<dbReference type="Pfam" id="PF05163">
    <property type="entry name" value="DinB"/>
    <property type="match status" value="1"/>
</dbReference>
<dbReference type="InterPro" id="IPR034660">
    <property type="entry name" value="DinB/YfiT-like"/>
</dbReference>
<dbReference type="InterPro" id="IPR007837">
    <property type="entry name" value="DinB"/>
</dbReference>
<comment type="similarity">
    <text evidence="1">Belongs to the DinB family.</text>
</comment>
<keyword evidence="4" id="KW-1185">Reference proteome</keyword>
<dbReference type="SUPFAM" id="SSF109854">
    <property type="entry name" value="DinB/YfiT-like putative metalloenzymes"/>
    <property type="match status" value="1"/>
</dbReference>
<dbReference type="Proteomes" id="UP001500567">
    <property type="component" value="Unassembled WGS sequence"/>
</dbReference>
<gene>
    <name evidence="3" type="ORF">GCM10022408_09980</name>
</gene>